<proteinExistence type="inferred from homology"/>
<dbReference type="STRING" id="1460663.A0A177CV40"/>
<dbReference type="InterPro" id="IPR002993">
    <property type="entry name" value="ODC_AZ"/>
</dbReference>
<dbReference type="InterPro" id="IPR038581">
    <property type="entry name" value="ODC_AZ_sf"/>
</dbReference>
<dbReference type="RefSeq" id="XP_018041789.1">
    <property type="nucleotide sequence ID" value="XM_018173733.1"/>
</dbReference>
<comment type="similarity">
    <text evidence="2">Belongs to the ODC antizyme family.</text>
</comment>
<dbReference type="InterPro" id="IPR016181">
    <property type="entry name" value="Acyl_CoA_acyltransferase"/>
</dbReference>
<sequence length="155" mass="17576">MHNNTTTDIVNDYGIDVRMNTSSATDSPFPEGYGWVQQKGLVSDWIEVWDYVGGIRFRGFVAEKADEKAMVVFFDQNVIGGDLKAGLMALLELCAVDYFACTRLVVCIDRHTQQQSLEVLSKDLGWIGFQLTTLREFVEEGDVISNEWLFMEMDT</sequence>
<evidence type="ECO:0000256" key="5">
    <source>
        <dbReference type="ARBA" id="ARBA00022758"/>
    </source>
</evidence>
<protein>
    <recommendedName>
        <fullName evidence="4">Ornithine decarboxylase antizyme</fullName>
    </recommendedName>
</protein>
<evidence type="ECO:0000256" key="1">
    <source>
        <dbReference type="ARBA" id="ARBA00002307"/>
    </source>
</evidence>
<name>A0A177CV40_9PLEO</name>
<dbReference type="Pfam" id="PF02100">
    <property type="entry name" value="ODC_AZ"/>
    <property type="match status" value="1"/>
</dbReference>
<dbReference type="PANTHER" id="PTHR10279:SF10">
    <property type="entry name" value="ORNITHINE DECARBOXYLASE ANTIZYME"/>
    <property type="match status" value="1"/>
</dbReference>
<comment type="subunit">
    <text evidence="3">Interacts with ODC and thereby sterically blocks ODC homodimerization.</text>
</comment>
<evidence type="ECO:0000313" key="6">
    <source>
        <dbReference type="EMBL" id="OAG11424.1"/>
    </source>
</evidence>
<organism evidence="6 7">
    <name type="scientific">Paraphaeosphaeria sporulosa</name>
    <dbReference type="NCBI Taxonomy" id="1460663"/>
    <lineage>
        <taxon>Eukaryota</taxon>
        <taxon>Fungi</taxon>
        <taxon>Dikarya</taxon>
        <taxon>Ascomycota</taxon>
        <taxon>Pezizomycotina</taxon>
        <taxon>Dothideomycetes</taxon>
        <taxon>Pleosporomycetidae</taxon>
        <taxon>Pleosporales</taxon>
        <taxon>Massarineae</taxon>
        <taxon>Didymosphaeriaceae</taxon>
        <taxon>Paraphaeosphaeria</taxon>
    </lineage>
</organism>
<dbReference type="GeneID" id="28757219"/>
<dbReference type="InParanoid" id="A0A177CV40"/>
<dbReference type="PANTHER" id="PTHR10279">
    <property type="entry name" value="ORNITHINE DECARBOXYLASE ANTIZYME"/>
    <property type="match status" value="1"/>
</dbReference>
<evidence type="ECO:0000256" key="3">
    <source>
        <dbReference type="ARBA" id="ARBA00011486"/>
    </source>
</evidence>
<dbReference type="GO" id="GO:0005634">
    <property type="term" value="C:nucleus"/>
    <property type="evidence" value="ECO:0007669"/>
    <property type="project" value="TreeGrafter"/>
</dbReference>
<dbReference type="Gene3D" id="3.40.630.60">
    <property type="match status" value="1"/>
</dbReference>
<gene>
    <name evidence="6" type="ORF">CC84DRAFT_1076971</name>
</gene>
<accession>A0A177CV40</accession>
<evidence type="ECO:0000256" key="2">
    <source>
        <dbReference type="ARBA" id="ARBA00008796"/>
    </source>
</evidence>
<keyword evidence="5" id="KW-0688">Ribosomal frameshifting</keyword>
<comment type="function">
    <text evidence="1">Ornithine decarboxylase (ODC) antizyme protein that negatively regulates ODC activity and intracellular polyamine biosynthesis in response to increased intracellular polyamine levels. Binds to ODC monomers, inhibiting the assembly of the functional ODC homodimer, and targets the monomers for ubiquitin-independent proteolytic destruction by the 26S proteasome.</text>
</comment>
<dbReference type="GO" id="GO:0045732">
    <property type="term" value="P:positive regulation of protein catabolic process"/>
    <property type="evidence" value="ECO:0007669"/>
    <property type="project" value="TreeGrafter"/>
</dbReference>
<dbReference type="AlphaFoldDB" id="A0A177CV40"/>
<reference evidence="6 7" key="1">
    <citation type="submission" date="2016-05" db="EMBL/GenBank/DDBJ databases">
        <title>Comparative analysis of secretome profiles of manganese(II)-oxidizing ascomycete fungi.</title>
        <authorList>
            <consortium name="DOE Joint Genome Institute"/>
            <person name="Zeiner C.A."/>
            <person name="Purvine S.O."/>
            <person name="Zink E.M."/>
            <person name="Wu S."/>
            <person name="Pasa-Tolic L."/>
            <person name="Chaput D.L."/>
            <person name="Haridas S."/>
            <person name="Grigoriev I.V."/>
            <person name="Santelli C.M."/>
            <person name="Hansel C.M."/>
        </authorList>
    </citation>
    <scope>NUCLEOTIDE SEQUENCE [LARGE SCALE GENOMIC DNA]</scope>
    <source>
        <strain evidence="6 7">AP3s5-JAC2a</strain>
    </source>
</reference>
<dbReference type="Proteomes" id="UP000077069">
    <property type="component" value="Unassembled WGS sequence"/>
</dbReference>
<evidence type="ECO:0000313" key="7">
    <source>
        <dbReference type="Proteomes" id="UP000077069"/>
    </source>
</evidence>
<dbReference type="EMBL" id="KV441548">
    <property type="protein sequence ID" value="OAG11424.1"/>
    <property type="molecule type" value="Genomic_DNA"/>
</dbReference>
<dbReference type="GO" id="GO:0008073">
    <property type="term" value="F:ornithine decarboxylase inhibitor activity"/>
    <property type="evidence" value="ECO:0007669"/>
    <property type="project" value="InterPro"/>
</dbReference>
<dbReference type="OrthoDB" id="5959761at2759"/>
<evidence type="ECO:0000256" key="4">
    <source>
        <dbReference type="ARBA" id="ARBA00017712"/>
    </source>
</evidence>
<dbReference type="GO" id="GO:0075523">
    <property type="term" value="P:viral translational frameshifting"/>
    <property type="evidence" value="ECO:0007669"/>
    <property type="project" value="UniProtKB-KW"/>
</dbReference>
<keyword evidence="7" id="KW-1185">Reference proteome</keyword>
<dbReference type="SUPFAM" id="SSF55729">
    <property type="entry name" value="Acyl-CoA N-acyltransferases (Nat)"/>
    <property type="match status" value="1"/>
</dbReference>
<dbReference type="GO" id="GO:0005737">
    <property type="term" value="C:cytoplasm"/>
    <property type="evidence" value="ECO:0007669"/>
    <property type="project" value="TreeGrafter"/>
</dbReference>